<gene>
    <name evidence="1" type="ORF">TMES_08585</name>
</gene>
<dbReference type="Proteomes" id="UP000193391">
    <property type="component" value="Unassembled WGS sequence"/>
</dbReference>
<dbReference type="AlphaFoldDB" id="A0A1Y2L1J0"/>
<keyword evidence="2" id="KW-1185">Reference proteome</keyword>
<proteinExistence type="predicted"/>
<accession>A0A1Y2L1J0</accession>
<sequence>MSMNEQKPPKVQIIPPRTELKQRAVNFTKGFDINLGPEQLEELERVVQRSSDAFVRSIGHDLSETRQLVINAITNADLRPKAVEKSADLAYSTKALGGTFDYPLMTQIAKSLEVFLHGRSTANKRQLMVTQLHIDAIYVILASRITGFGTSIEQATTVALSKIAARYSDPRE</sequence>
<dbReference type="EMBL" id="JFKA01000003">
    <property type="protein sequence ID" value="OSQ38824.1"/>
    <property type="molecule type" value="Genomic_DNA"/>
</dbReference>
<evidence type="ECO:0000313" key="2">
    <source>
        <dbReference type="Proteomes" id="UP000193391"/>
    </source>
</evidence>
<name>A0A1Y2L1J0_9PROT</name>
<organism evidence="1 2">
    <name type="scientific">Thalassospira mesophila</name>
    <dbReference type="NCBI Taxonomy" id="1293891"/>
    <lineage>
        <taxon>Bacteria</taxon>
        <taxon>Pseudomonadati</taxon>
        <taxon>Pseudomonadota</taxon>
        <taxon>Alphaproteobacteria</taxon>
        <taxon>Rhodospirillales</taxon>
        <taxon>Thalassospiraceae</taxon>
        <taxon>Thalassospira</taxon>
    </lineage>
</organism>
<protein>
    <submittedName>
        <fullName evidence="1">Transcriptional regulator</fullName>
    </submittedName>
</protein>
<comment type="caution">
    <text evidence="1">The sequence shown here is derived from an EMBL/GenBank/DDBJ whole genome shotgun (WGS) entry which is preliminary data.</text>
</comment>
<reference evidence="1 2" key="1">
    <citation type="submission" date="2014-03" db="EMBL/GenBank/DDBJ databases">
        <title>The draft genome sequence of Thalassospira mesophila JCM 18969.</title>
        <authorList>
            <person name="Lai Q."/>
            <person name="Shao Z."/>
        </authorList>
    </citation>
    <scope>NUCLEOTIDE SEQUENCE [LARGE SCALE GENOMIC DNA]</scope>
    <source>
        <strain evidence="1 2">JCM 18969</strain>
    </source>
</reference>
<dbReference type="STRING" id="1293891.TMES_08585"/>
<evidence type="ECO:0000313" key="1">
    <source>
        <dbReference type="EMBL" id="OSQ38824.1"/>
    </source>
</evidence>